<keyword evidence="2" id="KW-1185">Reference proteome</keyword>
<accession>A0ABR6S8I7</accession>
<sequence>MDYTPDNEMTKVTTTPESVEAQAKKVQLECRQLIALAAQCPEIGMTLLGELNNSLCSTAHLLDHIAEGKATMGGFAGRLGVTRCC</sequence>
<protein>
    <submittedName>
        <fullName evidence="1">Uncharacterized protein</fullName>
    </submittedName>
</protein>
<dbReference type="EMBL" id="JACKZP010000040">
    <property type="protein sequence ID" value="MBC1302705.1"/>
    <property type="molecule type" value="Genomic_DNA"/>
</dbReference>
<dbReference type="RefSeq" id="WP_013036445.1">
    <property type="nucleotide sequence ID" value="NZ_JACKZP010000040.1"/>
</dbReference>
<evidence type="ECO:0000313" key="2">
    <source>
        <dbReference type="Proteomes" id="UP000570851"/>
    </source>
</evidence>
<evidence type="ECO:0000313" key="1">
    <source>
        <dbReference type="EMBL" id="MBC1302705.1"/>
    </source>
</evidence>
<gene>
    <name evidence="1" type="ORF">GNE12_12355</name>
</gene>
<dbReference type="GeneID" id="58725274"/>
<reference evidence="1 2" key="1">
    <citation type="submission" date="2019-11" db="EMBL/GenBank/DDBJ databases">
        <title>Comparison of genomes from free-living endosymbiotic cyanobacteria isolated from Azolla.</title>
        <authorList>
            <person name="Thiel T."/>
            <person name="Pratte B."/>
        </authorList>
    </citation>
    <scope>NUCLEOTIDE SEQUENCE [LARGE SCALE GENOMIC DNA]</scope>
    <source>
        <strain evidence="1 2">N2B</strain>
    </source>
</reference>
<dbReference type="Proteomes" id="UP000570851">
    <property type="component" value="Unassembled WGS sequence"/>
</dbReference>
<proteinExistence type="predicted"/>
<comment type="caution">
    <text evidence="1">The sequence shown here is derived from an EMBL/GenBank/DDBJ whole genome shotgun (WGS) entry which is preliminary data.</text>
</comment>
<organism evidence="1 2">
    <name type="scientific">Trichormus variabilis N2B</name>
    <dbReference type="NCBI Taxonomy" id="2681315"/>
    <lineage>
        <taxon>Bacteria</taxon>
        <taxon>Bacillati</taxon>
        <taxon>Cyanobacteriota</taxon>
        <taxon>Cyanophyceae</taxon>
        <taxon>Nostocales</taxon>
        <taxon>Nostocaceae</taxon>
        <taxon>Trichormus</taxon>
    </lineage>
</organism>
<name>A0ABR6S8I7_ANAVA</name>